<accession>A0A873WMS2</accession>
<proteinExistence type="predicted"/>
<evidence type="ECO:0000313" key="2">
    <source>
        <dbReference type="Proteomes" id="UP000662782"/>
    </source>
</evidence>
<name>A0A873WMS2_9CAUD</name>
<protein>
    <submittedName>
        <fullName evidence="1">Uncharacterized protein</fullName>
    </submittedName>
</protein>
<dbReference type="Proteomes" id="UP000662782">
    <property type="component" value="Segment"/>
</dbReference>
<keyword evidence="2" id="KW-1185">Reference proteome</keyword>
<dbReference type="EMBL" id="MT701590">
    <property type="protein sequence ID" value="QPB09375.1"/>
    <property type="molecule type" value="Genomic_DNA"/>
</dbReference>
<gene>
    <name evidence="1" type="ORF">CPT_Miami_280</name>
</gene>
<reference evidence="1 2" key="1">
    <citation type="submission" date="2020-07" db="EMBL/GenBank/DDBJ databases">
        <title>Complete genome sequence of Klebsiella pneumoniae phage Miami.</title>
        <authorList>
            <person name="Mora D.A."/>
            <person name="Lessor L."/>
            <person name="Gill J."/>
            <person name="Liu M."/>
        </authorList>
    </citation>
    <scope>NUCLEOTIDE SEQUENCE [LARGE SCALE GENOMIC DNA]</scope>
</reference>
<sequence length="370" mass="41961">MKPLKLITTDHRPAVYKYGRLSNVIRILDFNRAQWIARSDNTTYVLQNQHPLVQLLSLMNIQPEWDPAYLKAMIEMQVDSWASTIGITSIYNKGVVKQNVMYGNGLTEMLVSYPAKDNLDDYFDLDERDICSIIPLISTETDIRYTNTTSLKNDPMNYGGFAVIGVDITALGIGYWRYLNERLAEGSETGLGPHRYLAGTPLINARCLQHQLSVFNSLYNVVVNGENIDDQLTVVKGEFNINPVGELLKGFLTFLVETLTLTPSYSPEHVIQRIGDFMTMDVNPLIVDAKRYNRYSQTNAIWQFPIMKLLTLSLALNNKSFNAMGTVNGHIDVWARQDIKGMIKHFVPGPLQVQYLEQVTAMLKQNKLSK</sequence>
<evidence type="ECO:0000313" key="1">
    <source>
        <dbReference type="EMBL" id="QPB09375.1"/>
    </source>
</evidence>
<organism evidence="1 2">
    <name type="scientific">Klebsiella phage Miami</name>
    <dbReference type="NCBI Taxonomy" id="2767581"/>
    <lineage>
        <taxon>Viruses</taxon>
        <taxon>Duplodnaviria</taxon>
        <taxon>Heunggongvirae</taxon>
        <taxon>Uroviricota</taxon>
        <taxon>Caudoviricetes</taxon>
        <taxon>Chimalliviridae</taxon>
        <taxon>Miamivirus</taxon>
        <taxon>Miamivirus miami</taxon>
    </lineage>
</organism>